<dbReference type="AlphaFoldDB" id="A0A327JRK6"/>
<dbReference type="SUPFAM" id="SSF53300">
    <property type="entry name" value="vWA-like"/>
    <property type="match status" value="1"/>
</dbReference>
<evidence type="ECO:0008006" key="4">
    <source>
        <dbReference type="Google" id="ProtNLM"/>
    </source>
</evidence>
<evidence type="ECO:0000313" key="3">
    <source>
        <dbReference type="Proteomes" id="UP000248863"/>
    </source>
</evidence>
<accession>A0A327JRK6</accession>
<dbReference type="InterPro" id="IPR036465">
    <property type="entry name" value="vWFA_dom_sf"/>
</dbReference>
<protein>
    <recommendedName>
        <fullName evidence="4">VWA domain-containing protein</fullName>
    </recommendedName>
</protein>
<gene>
    <name evidence="2" type="ORF">CH338_29170</name>
</gene>
<dbReference type="RefSeq" id="WP_111360559.1">
    <property type="nucleotide sequence ID" value="NZ_NHSK01000138.1"/>
</dbReference>
<keyword evidence="3" id="KW-1185">Reference proteome</keyword>
<dbReference type="EMBL" id="NPEU01000739">
    <property type="protein sequence ID" value="RAI28711.1"/>
    <property type="molecule type" value="Genomic_DNA"/>
</dbReference>
<proteinExistence type="predicted"/>
<evidence type="ECO:0000256" key="1">
    <source>
        <dbReference type="SAM" id="MobiDB-lite"/>
    </source>
</evidence>
<comment type="caution">
    <text evidence="2">The sequence shown here is derived from an EMBL/GenBank/DDBJ whole genome shotgun (WGS) entry which is preliminary data.</text>
</comment>
<feature type="region of interest" description="Disordered" evidence="1">
    <location>
        <begin position="1"/>
        <end position="28"/>
    </location>
</feature>
<reference evidence="2 3" key="1">
    <citation type="submission" date="2017-07" db="EMBL/GenBank/DDBJ databases">
        <title>Draft Genome Sequences of Select Purple Nonsulfur Bacteria.</title>
        <authorList>
            <person name="Lasarre B."/>
            <person name="Mckinlay J.B."/>
        </authorList>
    </citation>
    <scope>NUCLEOTIDE SEQUENCE [LARGE SCALE GENOMIC DNA]</scope>
    <source>
        <strain evidence="2 3">DSM 11907</strain>
    </source>
</reference>
<feature type="compositionally biased region" description="Basic and acidic residues" evidence="1">
    <location>
        <begin position="1"/>
        <end position="12"/>
    </location>
</feature>
<evidence type="ECO:0000313" key="2">
    <source>
        <dbReference type="EMBL" id="RAI28711.1"/>
    </source>
</evidence>
<sequence length="252" mass="26638">MPERATSDRATPDRAPGGDTTPATTSSRAEIDAFVAQVKALGAARAPGTVAGGRGRLVFALDATMSRQPTWDTACRLQADMFAEAGAVGGLDVQLVYFRGLSECRASKFVSDPKALASLMERIDCRGGHTQIGKVLSHVRRENETTKVAALVYVGDAMEEPVDDLCARAGELGLAAVPCFVFQEGHDPVAEQAFREIARLSGGAWCRFSSGAAHELGALLRAVAAYASGGRDALHRLAGRNTAAVRLLEQLR</sequence>
<name>A0A327JRK6_9BRAD</name>
<organism evidence="2 3">
    <name type="scientific">Rhodoplanes elegans</name>
    <dbReference type="NCBI Taxonomy" id="29408"/>
    <lineage>
        <taxon>Bacteria</taxon>
        <taxon>Pseudomonadati</taxon>
        <taxon>Pseudomonadota</taxon>
        <taxon>Alphaproteobacteria</taxon>
        <taxon>Hyphomicrobiales</taxon>
        <taxon>Nitrobacteraceae</taxon>
        <taxon>Rhodoplanes</taxon>
    </lineage>
</organism>
<dbReference type="Proteomes" id="UP000248863">
    <property type="component" value="Unassembled WGS sequence"/>
</dbReference>
<dbReference type="OrthoDB" id="5430236at2"/>